<dbReference type="EMBL" id="CAMXCT020006731">
    <property type="protein sequence ID" value="CAL1172449.1"/>
    <property type="molecule type" value="Genomic_DNA"/>
</dbReference>
<feature type="region of interest" description="Disordered" evidence="5">
    <location>
        <begin position="127"/>
        <end position="151"/>
    </location>
</feature>
<dbReference type="GO" id="GO:0005248">
    <property type="term" value="F:voltage-gated sodium channel activity"/>
    <property type="evidence" value="ECO:0007669"/>
    <property type="project" value="TreeGrafter"/>
</dbReference>
<dbReference type="InterPro" id="IPR043203">
    <property type="entry name" value="VGCC_Ca_Na"/>
</dbReference>
<dbReference type="PANTHER" id="PTHR10037:SF62">
    <property type="entry name" value="SODIUM CHANNEL PROTEIN 60E"/>
    <property type="match status" value="1"/>
</dbReference>
<evidence type="ECO:0000256" key="4">
    <source>
        <dbReference type="ARBA" id="ARBA00023136"/>
    </source>
</evidence>
<evidence type="ECO:0000256" key="6">
    <source>
        <dbReference type="SAM" id="Phobius"/>
    </source>
</evidence>
<comment type="subcellular location">
    <subcellularLocation>
        <location evidence="1">Membrane</location>
        <topology evidence="1">Multi-pass membrane protein</topology>
    </subcellularLocation>
</comment>
<dbReference type="Pfam" id="PF00520">
    <property type="entry name" value="Ion_trans"/>
    <property type="match status" value="1"/>
</dbReference>
<dbReference type="EMBL" id="CAMXCT030006731">
    <property type="protein sequence ID" value="CAL4806386.1"/>
    <property type="molecule type" value="Genomic_DNA"/>
</dbReference>
<gene>
    <name evidence="8" type="ORF">C1SCF055_LOCUS43596</name>
</gene>
<name>A0A9P1M4G9_9DINO</name>
<keyword evidence="9" id="KW-0813">Transport</keyword>
<keyword evidence="10" id="KW-1185">Reference proteome</keyword>
<feature type="transmembrane region" description="Helical" evidence="6">
    <location>
        <begin position="389"/>
        <end position="407"/>
    </location>
</feature>
<keyword evidence="2 6" id="KW-0812">Transmembrane</keyword>
<keyword evidence="3 6" id="KW-1133">Transmembrane helix</keyword>
<dbReference type="SUPFAM" id="SSF81324">
    <property type="entry name" value="Voltage-gated potassium channels"/>
    <property type="match status" value="1"/>
</dbReference>
<keyword evidence="9" id="KW-0406">Ion transport</keyword>
<evidence type="ECO:0000259" key="7">
    <source>
        <dbReference type="Pfam" id="PF00520"/>
    </source>
</evidence>
<evidence type="ECO:0000313" key="8">
    <source>
        <dbReference type="EMBL" id="CAI4019074.1"/>
    </source>
</evidence>
<reference evidence="8" key="1">
    <citation type="submission" date="2022-10" db="EMBL/GenBank/DDBJ databases">
        <authorList>
            <person name="Chen Y."/>
            <person name="Dougan E. K."/>
            <person name="Chan C."/>
            <person name="Rhodes N."/>
            <person name="Thang M."/>
        </authorList>
    </citation>
    <scope>NUCLEOTIDE SEQUENCE</scope>
</reference>
<evidence type="ECO:0000256" key="5">
    <source>
        <dbReference type="SAM" id="MobiDB-lite"/>
    </source>
</evidence>
<comment type="caution">
    <text evidence="8">The sequence shown here is derived from an EMBL/GenBank/DDBJ whole genome shotgun (WGS) entry which is preliminary data.</text>
</comment>
<dbReference type="Gene3D" id="1.20.120.350">
    <property type="entry name" value="Voltage-gated potassium channels. Chain C"/>
    <property type="match status" value="1"/>
</dbReference>
<protein>
    <submittedName>
        <fullName evidence="9">Sodium channel protein type 11 subunit alpha (NaN) (Sensory neuron sodium channel 2) (Sodium channel protein type XI subunit alpha) (Voltage-gated sodium channel subunit alpha Nav1.9)</fullName>
    </submittedName>
</protein>
<reference evidence="9 10" key="2">
    <citation type="submission" date="2024-05" db="EMBL/GenBank/DDBJ databases">
        <authorList>
            <person name="Chen Y."/>
            <person name="Shah S."/>
            <person name="Dougan E. K."/>
            <person name="Thang M."/>
            <person name="Chan C."/>
        </authorList>
    </citation>
    <scope>NUCLEOTIDE SEQUENCE [LARGE SCALE GENOMIC DNA]</scope>
</reference>
<dbReference type="GO" id="GO:0001518">
    <property type="term" value="C:voltage-gated sodium channel complex"/>
    <property type="evidence" value="ECO:0007669"/>
    <property type="project" value="TreeGrafter"/>
</dbReference>
<feature type="domain" description="Ion transport" evidence="7">
    <location>
        <begin position="242"/>
        <end position="398"/>
    </location>
</feature>
<keyword evidence="9" id="KW-0407">Ion channel</keyword>
<evidence type="ECO:0000313" key="9">
    <source>
        <dbReference type="EMBL" id="CAL4806386.1"/>
    </source>
</evidence>
<feature type="transmembrane region" description="Helical" evidence="6">
    <location>
        <begin position="432"/>
        <end position="449"/>
    </location>
</feature>
<evidence type="ECO:0000256" key="3">
    <source>
        <dbReference type="ARBA" id="ARBA00022989"/>
    </source>
</evidence>
<dbReference type="InterPro" id="IPR005821">
    <property type="entry name" value="Ion_trans_dom"/>
</dbReference>
<dbReference type="InterPro" id="IPR027359">
    <property type="entry name" value="Volt_channel_dom_sf"/>
</dbReference>
<accession>A0A9P1M4G9</accession>
<dbReference type="OrthoDB" id="424555at2759"/>
<proteinExistence type="predicted"/>
<dbReference type="PANTHER" id="PTHR10037">
    <property type="entry name" value="VOLTAGE-GATED CATION CHANNEL CALCIUM AND SODIUM"/>
    <property type="match status" value="1"/>
</dbReference>
<sequence>MAVHVSSLKQTNHEALSKRRPMAALLSSLGSFFRHYQSLERLDGVLYFSPDGSSSEFRSTQVSHSFQAIIDQLVQQHLTEITELSQLRISNEDENRSAPMSPQSSAMDQVTQAASFVSQMELDNSKRNRTSFGLGGSVSGSMQSLQSASGNNSLTGSASLAKKFRHHALEARRTRHAVEARQVLEAMDFKDETAEQFFENDSEDGDELLPASGLKKKAERFGSDFARLPCWDRMYIWLQSHRFDMLITSLLCLNVIWMGLELQYSGAWTGVKLGVFKDTVVPVHLRPTFDVMFMVGDNVFTALFTVDVVVRIVVLRLKFWKNCMNYIDVIVTLASLLQLVISTWTNVNPVLFRILRIGKLARALRVVTMSNTLASLELLTKCLQSSVDMLFWSFCLLTGIQCVAGYGNPMCGPFESLTFETLISKFDPVPDVFHLHSTLILLALCVKLLRYKQKI</sequence>
<evidence type="ECO:0000256" key="1">
    <source>
        <dbReference type="ARBA" id="ARBA00004141"/>
    </source>
</evidence>
<evidence type="ECO:0000256" key="2">
    <source>
        <dbReference type="ARBA" id="ARBA00022692"/>
    </source>
</evidence>
<keyword evidence="4 6" id="KW-0472">Membrane</keyword>
<dbReference type="AlphaFoldDB" id="A0A9P1M4G9"/>
<evidence type="ECO:0000313" key="10">
    <source>
        <dbReference type="Proteomes" id="UP001152797"/>
    </source>
</evidence>
<organism evidence="8">
    <name type="scientific">Cladocopium goreaui</name>
    <dbReference type="NCBI Taxonomy" id="2562237"/>
    <lineage>
        <taxon>Eukaryota</taxon>
        <taxon>Sar</taxon>
        <taxon>Alveolata</taxon>
        <taxon>Dinophyceae</taxon>
        <taxon>Suessiales</taxon>
        <taxon>Symbiodiniaceae</taxon>
        <taxon>Cladocopium</taxon>
    </lineage>
</organism>
<feature type="transmembrane region" description="Helical" evidence="6">
    <location>
        <begin position="291"/>
        <end position="314"/>
    </location>
</feature>
<dbReference type="EMBL" id="CAMXCT010006731">
    <property type="protein sequence ID" value="CAI4019074.1"/>
    <property type="molecule type" value="Genomic_DNA"/>
</dbReference>
<dbReference type="Proteomes" id="UP001152797">
    <property type="component" value="Unassembled WGS sequence"/>
</dbReference>
<feature type="compositionally biased region" description="Polar residues" evidence="5">
    <location>
        <begin position="139"/>
        <end position="151"/>
    </location>
</feature>